<proteinExistence type="predicted"/>
<dbReference type="AlphaFoldDB" id="A0A1A9W1I0"/>
<accession>A0A1A9W1I0</accession>
<sequence length="219" mass="26200">MKNYFIIFLGIALVFQHTLTSPVPVPEAVHAEEDEQLDEHNKLYKEVLQEFIDFTIKTSEDFLEFTLKVVEDIKKNDEFPDKDHRNHRHEQFAKVLEKVKSDESEQTLFNMYKLTEDILEAQKTLHEPKFLNEESIKLIEKYKLREFMDGICERYVKFYESFSKAVQVYTGELNETQKEQQQKLLDWSKDFDETKDILPKSEKFLNFFDFFKPCCAGIR</sequence>
<keyword evidence="1" id="KW-0732">Signal</keyword>
<organism evidence="2 3">
    <name type="scientific">Glossina brevipalpis</name>
    <dbReference type="NCBI Taxonomy" id="37001"/>
    <lineage>
        <taxon>Eukaryota</taxon>
        <taxon>Metazoa</taxon>
        <taxon>Ecdysozoa</taxon>
        <taxon>Arthropoda</taxon>
        <taxon>Hexapoda</taxon>
        <taxon>Insecta</taxon>
        <taxon>Pterygota</taxon>
        <taxon>Neoptera</taxon>
        <taxon>Endopterygota</taxon>
        <taxon>Diptera</taxon>
        <taxon>Brachycera</taxon>
        <taxon>Muscomorpha</taxon>
        <taxon>Hippoboscoidea</taxon>
        <taxon>Glossinidae</taxon>
        <taxon>Glossina</taxon>
    </lineage>
</organism>
<dbReference type="VEuPathDB" id="VectorBase:GBRI002933"/>
<reference evidence="2" key="2">
    <citation type="submission" date="2020-05" db="UniProtKB">
        <authorList>
            <consortium name="EnsemblMetazoa"/>
        </authorList>
    </citation>
    <scope>IDENTIFICATION</scope>
    <source>
        <strain evidence="2">IAEA</strain>
    </source>
</reference>
<evidence type="ECO:0000256" key="1">
    <source>
        <dbReference type="SAM" id="SignalP"/>
    </source>
</evidence>
<dbReference type="EnsemblMetazoa" id="GBRI002933-RA">
    <property type="protein sequence ID" value="GBRI002933-PA"/>
    <property type="gene ID" value="GBRI002933"/>
</dbReference>
<dbReference type="Proteomes" id="UP000091820">
    <property type="component" value="Unassembled WGS sequence"/>
</dbReference>
<evidence type="ECO:0000313" key="3">
    <source>
        <dbReference type="Proteomes" id="UP000091820"/>
    </source>
</evidence>
<feature type="signal peptide" evidence="1">
    <location>
        <begin position="1"/>
        <end position="20"/>
    </location>
</feature>
<protein>
    <submittedName>
        <fullName evidence="2">Uncharacterized protein</fullName>
    </submittedName>
</protein>
<name>A0A1A9W1I0_9MUSC</name>
<reference evidence="3" key="1">
    <citation type="submission" date="2014-03" db="EMBL/GenBank/DDBJ databases">
        <authorList>
            <person name="Aksoy S."/>
            <person name="Warren W."/>
            <person name="Wilson R.K."/>
        </authorList>
    </citation>
    <scope>NUCLEOTIDE SEQUENCE [LARGE SCALE GENOMIC DNA]</scope>
    <source>
        <strain evidence="3">IAEA</strain>
    </source>
</reference>
<evidence type="ECO:0000313" key="2">
    <source>
        <dbReference type="EnsemblMetazoa" id="GBRI002933-PA"/>
    </source>
</evidence>
<feature type="chain" id="PRO_5008399856" evidence="1">
    <location>
        <begin position="21"/>
        <end position="219"/>
    </location>
</feature>
<keyword evidence="3" id="KW-1185">Reference proteome</keyword>